<evidence type="ECO:0000256" key="7">
    <source>
        <dbReference type="ARBA" id="ARBA00022448"/>
    </source>
</evidence>
<evidence type="ECO:0000256" key="8">
    <source>
        <dbReference type="ARBA" id="ARBA00022660"/>
    </source>
</evidence>
<dbReference type="Pfam" id="PF10200">
    <property type="entry name" value="Ndufs5"/>
    <property type="match status" value="1"/>
</dbReference>
<keyword evidence="10" id="KW-0249">Electron transport</keyword>
<evidence type="ECO:0000256" key="1">
    <source>
        <dbReference type="ARBA" id="ARBA00003195"/>
    </source>
</evidence>
<evidence type="ECO:0000313" key="17">
    <source>
        <dbReference type="EMBL" id="GBG91400.1"/>
    </source>
</evidence>
<protein>
    <recommendedName>
        <fullName evidence="6">NADH dehydrogenase [ubiquinone] iron-sulfur protein 5</fullName>
    </recommendedName>
    <alternativeName>
        <fullName evidence="14">Complex I-15 kDa</fullName>
    </alternativeName>
    <alternativeName>
        <fullName evidence="15">NADH-ubiquinone oxidoreductase 15 kDa subunit</fullName>
    </alternativeName>
</protein>
<dbReference type="PROSITE" id="PS51808">
    <property type="entry name" value="CHCH"/>
    <property type="match status" value="1"/>
</dbReference>
<dbReference type="OMA" id="SRCFAYW"/>
<evidence type="ECO:0000256" key="3">
    <source>
        <dbReference type="ARBA" id="ARBA00004637"/>
    </source>
</evidence>
<dbReference type="InterPro" id="IPR019342">
    <property type="entry name" value="NADH_UbQ_OxRdtase_FeS-su5"/>
</dbReference>
<comment type="subcellular location">
    <subcellularLocation>
        <location evidence="3">Mitochondrion inner membrane</location>
        <topology evidence="3">Peripheral membrane protein</topology>
    </subcellularLocation>
    <subcellularLocation>
        <location evidence="2">Mitochondrion intermembrane space</location>
    </subcellularLocation>
</comment>
<gene>
    <name evidence="17" type="ORF">CBR_g52287</name>
</gene>
<feature type="disulfide bond" evidence="16">
    <location>
        <begin position="14"/>
        <end position="44"/>
    </location>
</feature>
<keyword evidence="11" id="KW-0496">Mitochondrion</keyword>
<dbReference type="PANTHER" id="PTHR15224:SF1">
    <property type="entry name" value="NADH DEHYDROGENASE [UBIQUINONE] IRON-SULFUR PROTEIN 5"/>
    <property type="match status" value="1"/>
</dbReference>
<dbReference type="Proteomes" id="UP000265515">
    <property type="component" value="Unassembled WGS sequence"/>
</dbReference>
<evidence type="ECO:0000256" key="2">
    <source>
        <dbReference type="ARBA" id="ARBA00004569"/>
    </source>
</evidence>
<evidence type="ECO:0000256" key="9">
    <source>
        <dbReference type="ARBA" id="ARBA00022792"/>
    </source>
</evidence>
<keyword evidence="8" id="KW-0679">Respiratory chain</keyword>
<evidence type="ECO:0000256" key="6">
    <source>
        <dbReference type="ARBA" id="ARBA00013482"/>
    </source>
</evidence>
<dbReference type="STRING" id="69332.A0A388MA24"/>
<evidence type="ECO:0000256" key="4">
    <source>
        <dbReference type="ARBA" id="ARBA00007372"/>
    </source>
</evidence>
<evidence type="ECO:0000313" key="18">
    <source>
        <dbReference type="Proteomes" id="UP000265515"/>
    </source>
</evidence>
<proteinExistence type="inferred from homology"/>
<evidence type="ECO:0000256" key="16">
    <source>
        <dbReference type="PIRSR" id="PIRSR619342-50"/>
    </source>
</evidence>
<evidence type="ECO:0000256" key="15">
    <source>
        <dbReference type="ARBA" id="ARBA00032739"/>
    </source>
</evidence>
<comment type="function">
    <text evidence="1">Accessory subunit of the mitochondrial membrane respiratory chain NADH dehydrogenase (Complex I), that is believed not to be involved in catalysis. Complex I functions in the transfer of electrons from NADH to the respiratory chain. The immediate electron acceptor for the enzyme is believed to be ubiquinone.</text>
</comment>
<comment type="caution">
    <text evidence="17">The sequence shown here is derived from an EMBL/GenBank/DDBJ whole genome shotgun (WGS) entry which is preliminary data.</text>
</comment>
<keyword evidence="12" id="KW-0472">Membrane</keyword>
<organism evidence="17 18">
    <name type="scientific">Chara braunii</name>
    <name type="common">Braun's stonewort</name>
    <dbReference type="NCBI Taxonomy" id="69332"/>
    <lineage>
        <taxon>Eukaryota</taxon>
        <taxon>Viridiplantae</taxon>
        <taxon>Streptophyta</taxon>
        <taxon>Charophyceae</taxon>
        <taxon>Charales</taxon>
        <taxon>Characeae</taxon>
        <taxon>Chara</taxon>
    </lineage>
</organism>
<comment type="subunit">
    <text evidence="5">Mammalian complex I is composed of 45 different subunits. This is a component of the iron-sulfur (IP) fragment of the enzyme.</text>
</comment>
<evidence type="ECO:0000256" key="14">
    <source>
        <dbReference type="ARBA" id="ARBA00031222"/>
    </source>
</evidence>
<keyword evidence="18" id="KW-1185">Reference proteome</keyword>
<dbReference type="EMBL" id="BFEA01000902">
    <property type="protein sequence ID" value="GBG91400.1"/>
    <property type="molecule type" value="Genomic_DNA"/>
</dbReference>
<dbReference type="PANTHER" id="PTHR15224">
    <property type="entry name" value="NADH DEHYDROGENASE [UBIQUINONE] IRON-SULFUR PROTEIN 5"/>
    <property type="match status" value="1"/>
</dbReference>
<dbReference type="GO" id="GO:0005758">
    <property type="term" value="C:mitochondrial intermembrane space"/>
    <property type="evidence" value="ECO:0007669"/>
    <property type="project" value="UniProtKB-SubCell"/>
</dbReference>
<feature type="disulfide bond" evidence="16">
    <location>
        <begin position="24"/>
        <end position="34"/>
    </location>
</feature>
<dbReference type="Gramene" id="GBG91400">
    <property type="protein sequence ID" value="GBG91400"/>
    <property type="gene ID" value="CBR_g52287"/>
</dbReference>
<dbReference type="GO" id="GO:0005743">
    <property type="term" value="C:mitochondrial inner membrane"/>
    <property type="evidence" value="ECO:0007669"/>
    <property type="project" value="UniProtKB-SubCell"/>
</dbReference>
<evidence type="ECO:0000256" key="13">
    <source>
        <dbReference type="ARBA" id="ARBA00023157"/>
    </source>
</evidence>
<evidence type="ECO:0000256" key="12">
    <source>
        <dbReference type="ARBA" id="ARBA00023136"/>
    </source>
</evidence>
<reference evidence="17 18" key="1">
    <citation type="journal article" date="2018" name="Cell">
        <title>The Chara Genome: Secondary Complexity and Implications for Plant Terrestrialization.</title>
        <authorList>
            <person name="Nishiyama T."/>
            <person name="Sakayama H."/>
            <person name="Vries J.D."/>
            <person name="Buschmann H."/>
            <person name="Saint-Marcoux D."/>
            <person name="Ullrich K.K."/>
            <person name="Haas F.B."/>
            <person name="Vanderstraeten L."/>
            <person name="Becker D."/>
            <person name="Lang D."/>
            <person name="Vosolsobe S."/>
            <person name="Rombauts S."/>
            <person name="Wilhelmsson P.K.I."/>
            <person name="Janitza P."/>
            <person name="Kern R."/>
            <person name="Heyl A."/>
            <person name="Rumpler F."/>
            <person name="Villalobos L.I.A.C."/>
            <person name="Clay J.M."/>
            <person name="Skokan R."/>
            <person name="Toyoda A."/>
            <person name="Suzuki Y."/>
            <person name="Kagoshima H."/>
            <person name="Schijlen E."/>
            <person name="Tajeshwar N."/>
            <person name="Catarino B."/>
            <person name="Hetherington A.J."/>
            <person name="Saltykova A."/>
            <person name="Bonnot C."/>
            <person name="Breuninger H."/>
            <person name="Symeonidi A."/>
            <person name="Radhakrishnan G.V."/>
            <person name="Van Nieuwerburgh F."/>
            <person name="Deforce D."/>
            <person name="Chang C."/>
            <person name="Karol K.G."/>
            <person name="Hedrich R."/>
            <person name="Ulvskov P."/>
            <person name="Glockner G."/>
            <person name="Delwiche C.F."/>
            <person name="Petrasek J."/>
            <person name="Van de Peer Y."/>
            <person name="Friml J."/>
            <person name="Beilby M."/>
            <person name="Dolan L."/>
            <person name="Kohara Y."/>
            <person name="Sugano S."/>
            <person name="Fujiyama A."/>
            <person name="Delaux P.-M."/>
            <person name="Quint M."/>
            <person name="TheiBen G."/>
            <person name="Hagemann M."/>
            <person name="Harholt J."/>
            <person name="Dunand C."/>
            <person name="Zachgo S."/>
            <person name="Langdale J."/>
            <person name="Maumus F."/>
            <person name="Straeten D.V.D."/>
            <person name="Gould S.B."/>
            <person name="Rensing S.A."/>
        </authorList>
    </citation>
    <scope>NUCLEOTIDE SEQUENCE [LARGE SCALE GENOMIC DNA]</scope>
    <source>
        <strain evidence="17 18">S276</strain>
    </source>
</reference>
<dbReference type="OrthoDB" id="9992197at2759"/>
<keyword evidence="9" id="KW-0999">Mitochondrion inner membrane</keyword>
<evidence type="ECO:0000256" key="10">
    <source>
        <dbReference type="ARBA" id="ARBA00022982"/>
    </source>
</evidence>
<evidence type="ECO:0000256" key="5">
    <source>
        <dbReference type="ARBA" id="ARBA00011261"/>
    </source>
</evidence>
<evidence type="ECO:0000256" key="11">
    <source>
        <dbReference type="ARBA" id="ARBA00023128"/>
    </source>
</evidence>
<keyword evidence="13 16" id="KW-1015">Disulfide bond</keyword>
<name>A0A388MA24_CHABU</name>
<dbReference type="AlphaFoldDB" id="A0A388MA24"/>
<sequence>MASGFGVTGGMGRCYPFWMDFSECMSQCEEPAQCLKLREDYFECLHHHKEFSRINAINKEKLRQLKEAKEGKKSDDH</sequence>
<keyword evidence="7" id="KW-0813">Transport</keyword>
<comment type="similarity">
    <text evidence="4">Belongs to the complex I NDUFS5 subunit family.</text>
</comment>
<dbReference type="CDD" id="cd24141">
    <property type="entry name" value="NDUFS5-like"/>
    <property type="match status" value="1"/>
</dbReference>
<dbReference type="GO" id="GO:0032981">
    <property type="term" value="P:mitochondrial respiratory chain complex I assembly"/>
    <property type="evidence" value="ECO:0007669"/>
    <property type="project" value="TreeGrafter"/>
</dbReference>
<accession>A0A388MA24</accession>